<gene>
    <name evidence="1" type="ORF">JWG45_17580</name>
</gene>
<sequence>MNWRNFQSEIPTIKPGDQILLRSVSGEFFVGEVTSEGILKRSGTGYRYSLRDSTLSHWCEIVDPGLSGFSQNLN</sequence>
<comment type="caution">
    <text evidence="1">The sequence shown here is derived from an EMBL/GenBank/DDBJ whole genome shotgun (WGS) entry which is preliminary data.</text>
</comment>
<evidence type="ECO:0000313" key="1">
    <source>
        <dbReference type="EMBL" id="MBM9578960.1"/>
    </source>
</evidence>
<accession>A0ABS2UIU8</accession>
<name>A0ABS2UIU8_9LEPT</name>
<reference evidence="1 2" key="1">
    <citation type="submission" date="2021-02" db="EMBL/GenBank/DDBJ databases">
        <title>Leptospira ainlahdjerensis sp. nov., Leptospira ainazelensis sp. nov., Leptospira abararensis sp. nov. and Leptospira chreensis sp. nov., four new species isolated from water sources in Algeria.</title>
        <authorList>
            <person name="Amara Korba A."/>
            <person name="Kainiu M."/>
            <person name="Vincent A.T."/>
            <person name="Mariet J.-F."/>
            <person name="Veyrier F.J."/>
            <person name="Goarant C."/>
            <person name="Picardeau M."/>
        </authorList>
    </citation>
    <scope>NUCLEOTIDE SEQUENCE [LARGE SCALE GENOMIC DNA]</scope>
    <source>
        <strain evidence="1 2">201903070</strain>
    </source>
</reference>
<evidence type="ECO:0000313" key="2">
    <source>
        <dbReference type="Proteomes" id="UP000724686"/>
    </source>
</evidence>
<keyword evidence="2" id="KW-1185">Reference proteome</keyword>
<dbReference type="RefSeq" id="WP_205280927.1">
    <property type="nucleotide sequence ID" value="NZ_JAFFPU010000069.1"/>
</dbReference>
<dbReference type="Proteomes" id="UP000724686">
    <property type="component" value="Unassembled WGS sequence"/>
</dbReference>
<protein>
    <submittedName>
        <fullName evidence="1">Uncharacterized protein</fullName>
    </submittedName>
</protein>
<organism evidence="1 2">
    <name type="scientific">Leptospira ainlahdjerensis</name>
    <dbReference type="NCBI Taxonomy" id="2810033"/>
    <lineage>
        <taxon>Bacteria</taxon>
        <taxon>Pseudomonadati</taxon>
        <taxon>Spirochaetota</taxon>
        <taxon>Spirochaetia</taxon>
        <taxon>Leptospirales</taxon>
        <taxon>Leptospiraceae</taxon>
        <taxon>Leptospira</taxon>
    </lineage>
</organism>
<dbReference type="EMBL" id="JAFFPU010000069">
    <property type="protein sequence ID" value="MBM9578960.1"/>
    <property type="molecule type" value="Genomic_DNA"/>
</dbReference>
<proteinExistence type="predicted"/>